<reference evidence="3" key="1">
    <citation type="submission" date="2016-04" db="EMBL/GenBank/DDBJ databases">
        <authorList>
            <person name="Chen L."/>
            <person name="Zhuang W."/>
            <person name="Wang G."/>
        </authorList>
    </citation>
    <scope>NUCLEOTIDE SEQUENCE [LARGE SCALE GENOMIC DNA]</scope>
    <source>
        <strain evidence="3">208</strain>
    </source>
</reference>
<feature type="chain" id="PRO_5012483917" evidence="1">
    <location>
        <begin position="25"/>
        <end position="161"/>
    </location>
</feature>
<comment type="caution">
    <text evidence="2">The sequence shown here is derived from an EMBL/GenBank/DDBJ whole genome shotgun (WGS) entry which is preliminary data.</text>
</comment>
<evidence type="ECO:0000313" key="3">
    <source>
        <dbReference type="Proteomes" id="UP000192276"/>
    </source>
</evidence>
<dbReference type="AlphaFoldDB" id="A0A1V9FKB8"/>
<feature type="signal peptide" evidence="1">
    <location>
        <begin position="1"/>
        <end position="24"/>
    </location>
</feature>
<evidence type="ECO:0000256" key="1">
    <source>
        <dbReference type="SAM" id="SignalP"/>
    </source>
</evidence>
<keyword evidence="1" id="KW-0732">Signal</keyword>
<dbReference type="Proteomes" id="UP000192276">
    <property type="component" value="Unassembled WGS sequence"/>
</dbReference>
<dbReference type="OrthoDB" id="678999at2"/>
<dbReference type="EMBL" id="LWBP01000187">
    <property type="protein sequence ID" value="OQP58792.1"/>
    <property type="molecule type" value="Genomic_DNA"/>
</dbReference>
<sequence length="161" mass="18061">MRRRDFLYNTGLLLPALLASPALALASQKTIDTEMLIIHDEATTPAPVADVFDNLVLTARQMNCREIIDLSYTKNGFLVTTAGNTTFLTKKILVHTSHRINAPQASVEISTGGKTFHLEYMSDKKKVAPEFWFLKTQQFHANRVMPFINRNRHAVLCLSGS</sequence>
<gene>
    <name evidence="2" type="ORF">A4R26_22785</name>
</gene>
<dbReference type="RefSeq" id="WP_081165212.1">
    <property type="nucleotide sequence ID" value="NZ_LWBP01000187.1"/>
</dbReference>
<evidence type="ECO:0000313" key="2">
    <source>
        <dbReference type="EMBL" id="OQP58792.1"/>
    </source>
</evidence>
<dbReference type="STRING" id="550983.A4R26_22785"/>
<protein>
    <submittedName>
        <fullName evidence="2">Uncharacterized protein</fullName>
    </submittedName>
</protein>
<organism evidence="2 3">
    <name type="scientific">Niastella populi</name>
    <dbReference type="NCBI Taxonomy" id="550983"/>
    <lineage>
        <taxon>Bacteria</taxon>
        <taxon>Pseudomonadati</taxon>
        <taxon>Bacteroidota</taxon>
        <taxon>Chitinophagia</taxon>
        <taxon>Chitinophagales</taxon>
        <taxon>Chitinophagaceae</taxon>
        <taxon>Niastella</taxon>
    </lineage>
</organism>
<proteinExistence type="predicted"/>
<keyword evidence="3" id="KW-1185">Reference proteome</keyword>
<name>A0A1V9FKB8_9BACT</name>
<accession>A0A1V9FKB8</accession>